<protein>
    <recommendedName>
        <fullName evidence="1">NB-ARC domain-containing protein</fullName>
    </recommendedName>
</protein>
<dbReference type="AlphaFoldDB" id="A0A0B5F719"/>
<dbReference type="SUPFAM" id="SSF52540">
    <property type="entry name" value="P-loop containing nucleoside triphosphate hydrolases"/>
    <property type="match status" value="1"/>
</dbReference>
<accession>A0A0B5F719</accession>
<dbReference type="KEGG" id="sals:SLNWT_6974"/>
<evidence type="ECO:0000259" key="1">
    <source>
        <dbReference type="Pfam" id="PF00931"/>
    </source>
</evidence>
<gene>
    <name evidence="2" type="ORF">SLNWT_6974</name>
</gene>
<dbReference type="PANTHER" id="PTHR35205:SF1">
    <property type="entry name" value="ZU5 DOMAIN-CONTAINING PROTEIN"/>
    <property type="match status" value="1"/>
</dbReference>
<feature type="domain" description="NB-ARC" evidence="1">
    <location>
        <begin position="260"/>
        <end position="398"/>
    </location>
</feature>
<keyword evidence="3" id="KW-1185">Reference proteome</keyword>
<organism evidence="2 3">
    <name type="scientific">Streptomyces albus (strain ATCC 21838 / DSM 41398 / FERM P-419 / JCM 4703 / NBRC 107858)</name>
    <dbReference type="NCBI Taxonomy" id="1081613"/>
    <lineage>
        <taxon>Bacteria</taxon>
        <taxon>Bacillati</taxon>
        <taxon>Actinomycetota</taxon>
        <taxon>Actinomycetes</taxon>
        <taxon>Kitasatosporales</taxon>
        <taxon>Streptomycetaceae</taxon>
        <taxon>Streptomyces</taxon>
    </lineage>
</organism>
<proteinExistence type="predicted"/>
<dbReference type="InterPro" id="IPR002182">
    <property type="entry name" value="NB-ARC"/>
</dbReference>
<dbReference type="Proteomes" id="UP000031523">
    <property type="component" value="Chromosome"/>
</dbReference>
<evidence type="ECO:0000313" key="3">
    <source>
        <dbReference type="Proteomes" id="UP000031523"/>
    </source>
</evidence>
<dbReference type="PANTHER" id="PTHR35205">
    <property type="entry name" value="NB-ARC AND TPR DOMAIN PROTEIN"/>
    <property type="match status" value="1"/>
</dbReference>
<name>A0A0B5F719_STRA4</name>
<reference evidence="2 3" key="1">
    <citation type="submission" date="2015-01" db="EMBL/GenBank/DDBJ databases">
        <title>Enhanced salinomycin production by adjusting the supply of polyketide extender units in Streptomyce albus DSM 41398.</title>
        <authorList>
            <person name="Lu C."/>
        </authorList>
    </citation>
    <scope>NUCLEOTIDE SEQUENCE [LARGE SCALE GENOMIC DNA]</scope>
    <source>
        <strain evidence="3">ATCC 21838 / DSM 41398 / FERM P-419 / JCM 4703 / NBRC 107858</strain>
    </source>
</reference>
<dbReference type="Gene3D" id="3.40.50.300">
    <property type="entry name" value="P-loop containing nucleotide triphosphate hydrolases"/>
    <property type="match status" value="1"/>
</dbReference>
<dbReference type="Pfam" id="PF00931">
    <property type="entry name" value="NB-ARC"/>
    <property type="match status" value="1"/>
</dbReference>
<dbReference type="GO" id="GO:0043531">
    <property type="term" value="F:ADP binding"/>
    <property type="evidence" value="ECO:0007669"/>
    <property type="project" value="InterPro"/>
</dbReference>
<dbReference type="InterPro" id="IPR027417">
    <property type="entry name" value="P-loop_NTPase"/>
</dbReference>
<dbReference type="EMBL" id="CP010519">
    <property type="protein sequence ID" value="AJE87350.1"/>
    <property type="molecule type" value="Genomic_DNA"/>
</dbReference>
<evidence type="ECO:0000313" key="2">
    <source>
        <dbReference type="EMBL" id="AJE87350.1"/>
    </source>
</evidence>
<sequence length="938" mass="102186">MVAVIDDPDVASVRVEGPPASQGSVDQVDFDVVGADGAVLAAVQVKSRVAGGSMSGVVALGILMEMVNGGPAAGTYLLLTNARPGVKGDQLKEALSAGADPQDLRDALMDLFHDAPQRRYQLERLDGAGLSRLSRCRLEYDARDDDEIREELRNSLRAVRNRGRQGLGEQSAGLLTGYLMSEVLERAADVTGHRAVFSVDELRSLVLVDAESLAGSIGAHDWGLLAGRIPDIPDVRRPALIDPLLAAFSYGGQNATRRATLVGPSGIGKSSAAAHYVSERADAYDFIGWIDCETGYSTRASFERVLAVLGAGAPARRQQMRDDQTQQEVQRVLGRLPGRWLLIFDNVGTARQVEPWIPRAGRGDVIITTLNAATHQGSGQVVQVSTMERTESVDLLARRLHLNETEARAGALALDRLARELGDWPLALELGACYLDNCGLGLDQADHYLDALKVRSFADEDSIPPGYPQTLAAALNMCVDNLHQRVQPQADGPGLVEVALQMFYAAAYLASQQIPAHLLLAAVIGAVEGLDPDHHGPLLVPPEMFNIGEALRELSRFSLIKNDLALPPTYGQSLPGGDRSVAVNTVSQELMRERLKGHPALAIAIDRLVGHVERWLSGPLQLGELERVQVLRSHAEMLLSHIDHLELPSERAALMCGNLAATYYHQGDMARAEQLYEQELHYLDGARTANDALVVQTRFALAAIAIQIYELGPDSRPTLKTSTDDAVAHLEFVLHRTRAWAVEYPKAAKKLALDSVLLIRSSCIPEEAEARLSLLEQAFTDLLSRIEPTPYSVQQQVLAQAEECLQNNRHAEAESHCRGILDQGISGPLEAEIRRRLVEALAGQSKWGEAIAEVDYWRDDPIAPRLYRHSIIDLIRNVSIRCATAFDDGDPGAIVLLDRVADWPELDAFIAMGSDDDQHAITSARALRDLIRKALQDR</sequence>